<evidence type="ECO:0000313" key="1">
    <source>
        <dbReference type="EMBL" id="OHA33172.1"/>
    </source>
</evidence>
<evidence type="ECO:0000313" key="2">
    <source>
        <dbReference type="Proteomes" id="UP000176221"/>
    </source>
</evidence>
<reference evidence="1 2" key="1">
    <citation type="journal article" date="2016" name="Nat. Commun.">
        <title>Thousands of microbial genomes shed light on interconnected biogeochemical processes in an aquifer system.</title>
        <authorList>
            <person name="Anantharaman K."/>
            <person name="Brown C.T."/>
            <person name="Hug L.A."/>
            <person name="Sharon I."/>
            <person name="Castelle C.J."/>
            <person name="Probst A.J."/>
            <person name="Thomas B.C."/>
            <person name="Singh A."/>
            <person name="Wilkins M.J."/>
            <person name="Karaoz U."/>
            <person name="Brodie E.L."/>
            <person name="Williams K.H."/>
            <person name="Hubbard S.S."/>
            <person name="Banfield J.F."/>
        </authorList>
    </citation>
    <scope>NUCLEOTIDE SEQUENCE [LARGE SCALE GENOMIC DNA]</scope>
</reference>
<organism evidence="1 2">
    <name type="scientific">Candidatus Taylorbacteria bacterium RIFCSPLOWO2_01_FULL_45_15b</name>
    <dbReference type="NCBI Taxonomy" id="1802319"/>
    <lineage>
        <taxon>Bacteria</taxon>
        <taxon>Candidatus Tayloriibacteriota</taxon>
    </lineage>
</organism>
<name>A0A1G2NCU5_9BACT</name>
<comment type="caution">
    <text evidence="1">The sequence shown here is derived from an EMBL/GenBank/DDBJ whole genome shotgun (WGS) entry which is preliminary data.</text>
</comment>
<proteinExistence type="predicted"/>
<dbReference type="AlphaFoldDB" id="A0A1G2NCU5"/>
<protein>
    <submittedName>
        <fullName evidence="1">Uncharacterized protein</fullName>
    </submittedName>
</protein>
<dbReference type="EMBL" id="MHRX01000035">
    <property type="protein sequence ID" value="OHA33172.1"/>
    <property type="molecule type" value="Genomic_DNA"/>
</dbReference>
<gene>
    <name evidence="1" type="ORF">A2928_03085</name>
</gene>
<sequence>MQKLNKMPVEEFLLWIRTYEGAEVGNMARAILSENPDYLDSDGYVPETRVCEVRESAWRASPEASQCIKLHPLTGLVGVQDGVPFSCFYEWLKRHDGCIGVVAGSVVIATSPDRYVNQTYPDLVMHTHEIREKANELLRNEIYHPLLWDILLDTKQRTPSRLVN</sequence>
<dbReference type="Proteomes" id="UP000176221">
    <property type="component" value="Unassembled WGS sequence"/>
</dbReference>
<accession>A0A1G2NCU5</accession>